<dbReference type="InterPro" id="IPR036388">
    <property type="entry name" value="WH-like_DNA-bd_sf"/>
</dbReference>
<dbReference type="Proteomes" id="UP000240653">
    <property type="component" value="Unassembled WGS sequence"/>
</dbReference>
<dbReference type="EMBL" id="PXYL01000002">
    <property type="protein sequence ID" value="PSJ62908.1"/>
    <property type="molecule type" value="Genomic_DNA"/>
</dbReference>
<dbReference type="AlphaFoldDB" id="A0A2P7SK87"/>
<proteinExistence type="predicted"/>
<dbReference type="InterPro" id="IPR000835">
    <property type="entry name" value="HTH_MarR-typ"/>
</dbReference>
<dbReference type="GO" id="GO:0003677">
    <property type="term" value="F:DNA binding"/>
    <property type="evidence" value="ECO:0007669"/>
    <property type="project" value="UniProtKB-KW"/>
</dbReference>
<keyword evidence="7" id="KW-1185">Reference proteome</keyword>
<evidence type="ECO:0000313" key="7">
    <source>
        <dbReference type="Proteomes" id="UP000240653"/>
    </source>
</evidence>
<keyword evidence="1" id="KW-0805">Transcription regulation</keyword>
<protein>
    <recommendedName>
        <fullName evidence="5">HTH marR-type domain-containing protein</fullName>
    </recommendedName>
</protein>
<name>A0A2P7SK87_9HYPH</name>
<dbReference type="Gene3D" id="1.10.10.10">
    <property type="entry name" value="Winged helix-like DNA-binding domain superfamily/Winged helix DNA-binding domain"/>
    <property type="match status" value="1"/>
</dbReference>
<dbReference type="GO" id="GO:0003700">
    <property type="term" value="F:DNA-binding transcription factor activity"/>
    <property type="evidence" value="ECO:0007669"/>
    <property type="project" value="InterPro"/>
</dbReference>
<evidence type="ECO:0000313" key="6">
    <source>
        <dbReference type="EMBL" id="PSJ62908.1"/>
    </source>
</evidence>
<feature type="domain" description="HTH marR-type" evidence="5">
    <location>
        <begin position="37"/>
        <end position="170"/>
    </location>
</feature>
<dbReference type="PANTHER" id="PTHR42756:SF1">
    <property type="entry name" value="TRANSCRIPTIONAL REPRESSOR OF EMRAB OPERON"/>
    <property type="match status" value="1"/>
</dbReference>
<evidence type="ECO:0000256" key="1">
    <source>
        <dbReference type="ARBA" id="ARBA00023015"/>
    </source>
</evidence>
<keyword evidence="2" id="KW-0238">DNA-binding</keyword>
<evidence type="ECO:0000256" key="2">
    <source>
        <dbReference type="ARBA" id="ARBA00023125"/>
    </source>
</evidence>
<dbReference type="PRINTS" id="PR00598">
    <property type="entry name" value="HTHMARR"/>
</dbReference>
<accession>A0A2P7SK87</accession>
<dbReference type="SUPFAM" id="SSF46785">
    <property type="entry name" value="Winged helix' DNA-binding domain"/>
    <property type="match status" value="1"/>
</dbReference>
<dbReference type="PROSITE" id="PS50995">
    <property type="entry name" value="HTH_MARR_2"/>
    <property type="match status" value="1"/>
</dbReference>
<feature type="region of interest" description="Disordered" evidence="4">
    <location>
        <begin position="1"/>
        <end position="33"/>
    </location>
</feature>
<dbReference type="PANTHER" id="PTHR42756">
    <property type="entry name" value="TRANSCRIPTIONAL REGULATOR, MARR"/>
    <property type="match status" value="1"/>
</dbReference>
<dbReference type="Pfam" id="PF12802">
    <property type="entry name" value="MarR_2"/>
    <property type="match status" value="1"/>
</dbReference>
<gene>
    <name evidence="6" type="ORF">C7I85_04870</name>
</gene>
<evidence type="ECO:0000256" key="4">
    <source>
        <dbReference type="SAM" id="MobiDB-lite"/>
    </source>
</evidence>
<organism evidence="6 7">
    <name type="scientific">Pseudaminobacter soli</name>
    <name type="common">ex Li et al. 2025</name>
    <dbReference type="NCBI Taxonomy" id="1295366"/>
    <lineage>
        <taxon>Bacteria</taxon>
        <taxon>Pseudomonadati</taxon>
        <taxon>Pseudomonadota</taxon>
        <taxon>Alphaproteobacteria</taxon>
        <taxon>Hyphomicrobiales</taxon>
        <taxon>Phyllobacteriaceae</taxon>
        <taxon>Pseudaminobacter</taxon>
    </lineage>
</organism>
<comment type="caution">
    <text evidence="6">The sequence shown here is derived from an EMBL/GenBank/DDBJ whole genome shotgun (WGS) entry which is preliminary data.</text>
</comment>
<reference evidence="6 7" key="1">
    <citation type="submission" date="2018-03" db="EMBL/GenBank/DDBJ databases">
        <title>The draft genome of Mesorhizobium soli JCM 19897.</title>
        <authorList>
            <person name="Li L."/>
            <person name="Liu L."/>
            <person name="Liang L."/>
            <person name="Wang T."/>
            <person name="Zhang X."/>
        </authorList>
    </citation>
    <scope>NUCLEOTIDE SEQUENCE [LARGE SCALE GENOMIC DNA]</scope>
    <source>
        <strain evidence="6 7">JCM 19897</strain>
    </source>
</reference>
<sequence length="182" mass="20663">MTGLGSVTNRHPLKQGDKVVARSKDKSNSASRSPLVLDQYPPYLFHLITSHLNNRLLDRMRPHGVTVQRWRVLMVLMNGDGRTMTDLVRMTLIAQPAVSRVIDQMERGGLVERRVAERDNRIVEVFLTQHGRDTYWKIAPDAERHGIDMLAGFNASERKQLSELLRRVLDNVSQGPAAAEEE</sequence>
<keyword evidence="3" id="KW-0804">Transcription</keyword>
<evidence type="ECO:0000256" key="3">
    <source>
        <dbReference type="ARBA" id="ARBA00023163"/>
    </source>
</evidence>
<dbReference type="InterPro" id="IPR036390">
    <property type="entry name" value="WH_DNA-bd_sf"/>
</dbReference>
<feature type="compositionally biased region" description="Basic and acidic residues" evidence="4">
    <location>
        <begin position="14"/>
        <end position="27"/>
    </location>
</feature>
<dbReference type="OrthoDB" id="582199at2"/>
<dbReference type="SMART" id="SM00347">
    <property type="entry name" value="HTH_MARR"/>
    <property type="match status" value="1"/>
</dbReference>
<evidence type="ECO:0000259" key="5">
    <source>
        <dbReference type="PROSITE" id="PS50995"/>
    </source>
</evidence>